<evidence type="ECO:0000256" key="9">
    <source>
        <dbReference type="SAM" id="MobiDB-lite"/>
    </source>
</evidence>
<organism evidence="11 12">
    <name type="scientific">Allobranchiibius huperziae</name>
    <dbReference type="NCBI Taxonomy" id="1874116"/>
    <lineage>
        <taxon>Bacteria</taxon>
        <taxon>Bacillati</taxon>
        <taxon>Actinomycetota</taxon>
        <taxon>Actinomycetes</taxon>
        <taxon>Micrococcales</taxon>
        <taxon>Dermacoccaceae</taxon>
        <taxon>Allobranchiibius</taxon>
    </lineage>
</organism>
<evidence type="ECO:0000256" key="6">
    <source>
        <dbReference type="ARBA" id="ARBA00023136"/>
    </source>
</evidence>
<reference evidence="11 12" key="1">
    <citation type="submission" date="2020-07" db="EMBL/GenBank/DDBJ databases">
        <title>Sequencing the genomes of 1000 actinobacteria strains.</title>
        <authorList>
            <person name="Klenk H.-P."/>
        </authorList>
    </citation>
    <scope>NUCLEOTIDE SEQUENCE [LARGE SCALE GENOMIC DNA]</scope>
    <source>
        <strain evidence="11 12">DSM 29531</strain>
    </source>
</reference>
<evidence type="ECO:0000256" key="2">
    <source>
        <dbReference type="ARBA" id="ARBA00004752"/>
    </source>
</evidence>
<keyword evidence="3 10" id="KW-0812">Transmembrane</keyword>
<dbReference type="AlphaFoldDB" id="A0A853DQI7"/>
<keyword evidence="12" id="KW-1185">Reference proteome</keyword>
<evidence type="ECO:0000256" key="3">
    <source>
        <dbReference type="ARBA" id="ARBA00022692"/>
    </source>
</evidence>
<comment type="pathway">
    <text evidence="2">Cell wall biogenesis; peptidoglycan biosynthesis.</text>
</comment>
<dbReference type="EMBL" id="JACCFW010000001">
    <property type="protein sequence ID" value="NYJ76375.1"/>
    <property type="molecule type" value="Genomic_DNA"/>
</dbReference>
<dbReference type="InterPro" id="IPR001182">
    <property type="entry name" value="FtsW/RodA"/>
</dbReference>
<name>A0A853DQI7_9MICO</name>
<keyword evidence="6 10" id="KW-0472">Membrane</keyword>
<keyword evidence="11" id="KW-0132">Cell division</keyword>
<feature type="transmembrane region" description="Helical" evidence="10">
    <location>
        <begin position="77"/>
        <end position="96"/>
    </location>
</feature>
<feature type="transmembrane region" description="Helical" evidence="10">
    <location>
        <begin position="380"/>
        <end position="402"/>
    </location>
</feature>
<dbReference type="GO" id="GO:0032153">
    <property type="term" value="C:cell division site"/>
    <property type="evidence" value="ECO:0007669"/>
    <property type="project" value="TreeGrafter"/>
</dbReference>
<dbReference type="Proteomes" id="UP000571817">
    <property type="component" value="Unassembled WGS sequence"/>
</dbReference>
<dbReference type="Pfam" id="PF01098">
    <property type="entry name" value="FTSW_RODA_SPOVE"/>
    <property type="match status" value="1"/>
</dbReference>
<evidence type="ECO:0000256" key="10">
    <source>
        <dbReference type="SAM" id="Phobius"/>
    </source>
</evidence>
<feature type="transmembrane region" description="Helical" evidence="10">
    <location>
        <begin position="220"/>
        <end position="237"/>
    </location>
</feature>
<dbReference type="PANTHER" id="PTHR30474">
    <property type="entry name" value="CELL CYCLE PROTEIN"/>
    <property type="match status" value="1"/>
</dbReference>
<keyword evidence="5 10" id="KW-1133">Transmembrane helix</keyword>
<keyword evidence="11" id="KW-0131">Cell cycle</keyword>
<dbReference type="EC" id="2.4.99.28" evidence="7"/>
<dbReference type="GO" id="GO:0005886">
    <property type="term" value="C:plasma membrane"/>
    <property type="evidence" value="ECO:0007669"/>
    <property type="project" value="TreeGrafter"/>
</dbReference>
<evidence type="ECO:0000256" key="5">
    <source>
        <dbReference type="ARBA" id="ARBA00022989"/>
    </source>
</evidence>
<feature type="transmembrane region" description="Helical" evidence="10">
    <location>
        <begin position="21"/>
        <end position="40"/>
    </location>
</feature>
<dbReference type="RefSeq" id="WP_179483437.1">
    <property type="nucleotide sequence ID" value="NZ_JACCFW010000001.1"/>
</dbReference>
<feature type="transmembrane region" description="Helical" evidence="10">
    <location>
        <begin position="243"/>
        <end position="260"/>
    </location>
</feature>
<dbReference type="GO" id="GO:0051301">
    <property type="term" value="P:cell division"/>
    <property type="evidence" value="ECO:0007669"/>
    <property type="project" value="UniProtKB-KW"/>
</dbReference>
<evidence type="ECO:0000256" key="8">
    <source>
        <dbReference type="ARBA" id="ARBA00049902"/>
    </source>
</evidence>
<dbReference type="PANTHER" id="PTHR30474:SF3">
    <property type="entry name" value="PEPTIDOGLYCAN GLYCOSYLTRANSFERASE RODA"/>
    <property type="match status" value="1"/>
</dbReference>
<comment type="catalytic activity">
    <reaction evidence="8">
        <text>[GlcNAc-(1-&gt;4)-Mur2Ac(oyl-L-Ala-gamma-D-Glu-L-Lys-D-Ala-D-Ala)](n)-di-trans,octa-cis-undecaprenyl diphosphate + beta-D-GlcNAc-(1-&gt;4)-Mur2Ac(oyl-L-Ala-gamma-D-Glu-L-Lys-D-Ala-D-Ala)-di-trans,octa-cis-undecaprenyl diphosphate = [GlcNAc-(1-&gt;4)-Mur2Ac(oyl-L-Ala-gamma-D-Glu-L-Lys-D-Ala-D-Ala)](n+1)-di-trans,octa-cis-undecaprenyl diphosphate + di-trans,octa-cis-undecaprenyl diphosphate + H(+)</text>
        <dbReference type="Rhea" id="RHEA:23708"/>
        <dbReference type="Rhea" id="RHEA-COMP:9602"/>
        <dbReference type="Rhea" id="RHEA-COMP:9603"/>
        <dbReference type="ChEBI" id="CHEBI:15378"/>
        <dbReference type="ChEBI" id="CHEBI:58405"/>
        <dbReference type="ChEBI" id="CHEBI:60033"/>
        <dbReference type="ChEBI" id="CHEBI:78435"/>
        <dbReference type="EC" id="2.4.99.28"/>
    </reaction>
</comment>
<feature type="transmembrane region" description="Helical" evidence="10">
    <location>
        <begin position="116"/>
        <end position="133"/>
    </location>
</feature>
<dbReference type="GO" id="GO:0008360">
    <property type="term" value="P:regulation of cell shape"/>
    <property type="evidence" value="ECO:0007669"/>
    <property type="project" value="UniProtKB-KW"/>
</dbReference>
<feature type="transmembrane region" description="Helical" evidence="10">
    <location>
        <begin position="145"/>
        <end position="163"/>
    </location>
</feature>
<keyword evidence="4" id="KW-0133">Cell shape</keyword>
<accession>A0A853DQI7</accession>
<feature type="transmembrane region" description="Helical" evidence="10">
    <location>
        <begin position="348"/>
        <end position="368"/>
    </location>
</feature>
<feature type="region of interest" description="Disordered" evidence="9">
    <location>
        <begin position="443"/>
        <end position="463"/>
    </location>
</feature>
<feature type="transmembrane region" description="Helical" evidence="10">
    <location>
        <begin position="52"/>
        <end position="70"/>
    </location>
</feature>
<evidence type="ECO:0000313" key="11">
    <source>
        <dbReference type="EMBL" id="NYJ76375.1"/>
    </source>
</evidence>
<dbReference type="GO" id="GO:0015648">
    <property type="term" value="F:lipid-linked peptidoglycan transporter activity"/>
    <property type="evidence" value="ECO:0007669"/>
    <property type="project" value="TreeGrafter"/>
</dbReference>
<feature type="transmembrane region" description="Helical" evidence="10">
    <location>
        <begin position="267"/>
        <end position="288"/>
    </location>
</feature>
<dbReference type="InterPro" id="IPR018365">
    <property type="entry name" value="Cell_cycle_FtsW-rel_CS"/>
</dbReference>
<protein>
    <recommendedName>
        <fullName evidence="7">peptidoglycan glycosyltransferase</fullName>
        <ecNumber evidence="7">2.4.99.28</ecNumber>
    </recommendedName>
</protein>
<evidence type="ECO:0000256" key="4">
    <source>
        <dbReference type="ARBA" id="ARBA00022960"/>
    </source>
</evidence>
<proteinExistence type="predicted"/>
<feature type="transmembrane region" description="Helical" evidence="10">
    <location>
        <begin position="183"/>
        <end position="199"/>
    </location>
</feature>
<gene>
    <name evidence="11" type="ORF">HNR15_003338</name>
</gene>
<evidence type="ECO:0000313" key="12">
    <source>
        <dbReference type="Proteomes" id="UP000571817"/>
    </source>
</evidence>
<evidence type="ECO:0000256" key="7">
    <source>
        <dbReference type="ARBA" id="ARBA00044770"/>
    </source>
</evidence>
<comment type="caution">
    <text evidence="11">The sequence shown here is derived from an EMBL/GenBank/DDBJ whole genome shotgun (WGS) entry which is preliminary data.</text>
</comment>
<comment type="subcellular location">
    <subcellularLocation>
        <location evidence="1">Membrane</location>
        <topology evidence="1">Multi-pass membrane protein</topology>
    </subcellularLocation>
</comment>
<dbReference type="PROSITE" id="PS00428">
    <property type="entry name" value="FTSW_RODA_SPOVE"/>
    <property type="match status" value="1"/>
</dbReference>
<sequence>MSSSFALRTITPHTPRTRRGVELLLLAFAIAIVLLAYADVGLAVDNTLPPDLLTLGIGFGVVALALHLLVRWQAAYADPILLPVATLLNGLGLVMIHRLDLAQGHHIGQGAAVRQLLWTGISVLVAGVLLVVVRDHRRLGQYTFTFALAGLVLLLLPLTPILGRNINGSRIWIGLGPLSFQPSELSKICVIIFFSGYLVQKRDALSLVGRRILGFPLPRARDLGPIIIAWLASLAVLVFESDLGTSLLFFGLFVALLYVATERRSWIVIGMGLFLAGCYAAYLLFAHFQVRVDLWINPFNPHLSDQLALGLMGMGSGGMLGTGLGQGHPDLTYFANSDFIIPSFGEELGLVGLIAIIVLFAIVVERGLRAGIAARDGFGKLLATGLGFSMALQVFVVVGGVTRVIPLTGLTTPFMSAGGSSLIANWIIIVLLLRISDQARRPTVDEPGASAVGSADTQVVKSR</sequence>
<dbReference type="GO" id="GO:0008955">
    <property type="term" value="F:peptidoglycan glycosyltransferase activity"/>
    <property type="evidence" value="ECO:0007669"/>
    <property type="project" value="UniProtKB-EC"/>
</dbReference>
<feature type="transmembrane region" description="Helical" evidence="10">
    <location>
        <begin position="414"/>
        <end position="433"/>
    </location>
</feature>
<evidence type="ECO:0000256" key="1">
    <source>
        <dbReference type="ARBA" id="ARBA00004141"/>
    </source>
</evidence>